<evidence type="ECO:0000256" key="2">
    <source>
        <dbReference type="ARBA" id="ARBA00022475"/>
    </source>
</evidence>
<feature type="transmembrane region" description="Helical" evidence="6">
    <location>
        <begin position="73"/>
        <end position="92"/>
    </location>
</feature>
<organism evidence="7 8">
    <name type="scientific">Labilibaculum filiforme</name>
    <dbReference type="NCBI Taxonomy" id="1940526"/>
    <lineage>
        <taxon>Bacteria</taxon>
        <taxon>Pseudomonadati</taxon>
        <taxon>Bacteroidota</taxon>
        <taxon>Bacteroidia</taxon>
        <taxon>Marinilabiliales</taxon>
        <taxon>Marinifilaceae</taxon>
        <taxon>Labilibaculum</taxon>
    </lineage>
</organism>
<keyword evidence="3 6" id="KW-0812">Transmembrane</keyword>
<dbReference type="Pfam" id="PF01810">
    <property type="entry name" value="LysE"/>
    <property type="match status" value="1"/>
</dbReference>
<feature type="transmembrane region" description="Helical" evidence="6">
    <location>
        <begin position="40"/>
        <end position="67"/>
    </location>
</feature>
<evidence type="ECO:0000256" key="4">
    <source>
        <dbReference type="ARBA" id="ARBA00022989"/>
    </source>
</evidence>
<dbReference type="Proteomes" id="UP000233535">
    <property type="component" value="Unassembled WGS sequence"/>
</dbReference>
<sequence>MDFQYLFKGIVVGLMVSIPLGPIGVLIIQKTIQKGRLAGFISGMGAAVADMFYATVAAFGLGMVLSFIRTQEFYLQLVGSIFLVYVGLRIFFTNPIKQIRGARKPGKKGMLGDFISIFFLTASNPIAVFVFVAVFAGTSIFGSNPTLRIELFLILGVLLGGALWWYTLSTIINIFRKKFRLKQLFWINKISGIVIAALGFLAFLACFEPIKSFLHA</sequence>
<evidence type="ECO:0000256" key="3">
    <source>
        <dbReference type="ARBA" id="ARBA00022692"/>
    </source>
</evidence>
<dbReference type="AlphaFoldDB" id="A0A2N3I283"/>
<comment type="subcellular location">
    <subcellularLocation>
        <location evidence="1">Cell membrane</location>
        <topology evidence="1">Multi-pass membrane protein</topology>
    </subcellularLocation>
</comment>
<gene>
    <name evidence="7" type="ORF">BZG02_06360</name>
</gene>
<accession>A0A2N3I283</accession>
<dbReference type="InterPro" id="IPR001123">
    <property type="entry name" value="LeuE-type"/>
</dbReference>
<feature type="transmembrane region" description="Helical" evidence="6">
    <location>
        <begin position="187"/>
        <end position="210"/>
    </location>
</feature>
<dbReference type="PANTHER" id="PTHR30086">
    <property type="entry name" value="ARGININE EXPORTER PROTEIN ARGO"/>
    <property type="match status" value="1"/>
</dbReference>
<evidence type="ECO:0000313" key="8">
    <source>
        <dbReference type="Proteomes" id="UP000233535"/>
    </source>
</evidence>
<feature type="transmembrane region" description="Helical" evidence="6">
    <location>
        <begin position="6"/>
        <end position="28"/>
    </location>
</feature>
<comment type="caution">
    <text evidence="7">The sequence shown here is derived from an EMBL/GenBank/DDBJ whole genome shotgun (WGS) entry which is preliminary data.</text>
</comment>
<keyword evidence="5 6" id="KW-0472">Membrane</keyword>
<dbReference type="GO" id="GO:0015171">
    <property type="term" value="F:amino acid transmembrane transporter activity"/>
    <property type="evidence" value="ECO:0007669"/>
    <property type="project" value="TreeGrafter"/>
</dbReference>
<name>A0A2N3I283_9BACT</name>
<evidence type="ECO:0000313" key="7">
    <source>
        <dbReference type="EMBL" id="PKQ64428.1"/>
    </source>
</evidence>
<feature type="transmembrane region" description="Helical" evidence="6">
    <location>
        <begin position="113"/>
        <end position="140"/>
    </location>
</feature>
<keyword evidence="8" id="KW-1185">Reference proteome</keyword>
<proteinExistence type="predicted"/>
<keyword evidence="2" id="KW-1003">Cell membrane</keyword>
<dbReference type="PANTHER" id="PTHR30086:SF20">
    <property type="entry name" value="ARGININE EXPORTER PROTEIN ARGO-RELATED"/>
    <property type="match status" value="1"/>
</dbReference>
<feature type="transmembrane region" description="Helical" evidence="6">
    <location>
        <begin position="152"/>
        <end position="175"/>
    </location>
</feature>
<dbReference type="EMBL" id="MVDD01000003">
    <property type="protein sequence ID" value="PKQ64428.1"/>
    <property type="molecule type" value="Genomic_DNA"/>
</dbReference>
<dbReference type="RefSeq" id="WP_218972164.1">
    <property type="nucleotide sequence ID" value="NZ_MVDD01000003.1"/>
</dbReference>
<protein>
    <submittedName>
        <fullName evidence="7">Lysine transporter LysE</fullName>
    </submittedName>
</protein>
<reference evidence="7 8" key="1">
    <citation type="journal article" date="2017" name="Front. Microbiol.">
        <title>Labilibaculum manganireducens gen. nov., sp. nov. and Labilibaculum filiforme sp. nov., Novel Bacteroidetes Isolated from Subsurface Sediments of the Baltic Sea.</title>
        <authorList>
            <person name="Vandieken V."/>
            <person name="Marshall I.P."/>
            <person name="Niemann H."/>
            <person name="Engelen B."/>
            <person name="Cypionka H."/>
        </authorList>
    </citation>
    <scope>NUCLEOTIDE SEQUENCE [LARGE SCALE GENOMIC DNA]</scope>
    <source>
        <strain evidence="7 8">59.16B</strain>
    </source>
</reference>
<keyword evidence="4 6" id="KW-1133">Transmembrane helix</keyword>
<evidence type="ECO:0000256" key="1">
    <source>
        <dbReference type="ARBA" id="ARBA00004651"/>
    </source>
</evidence>
<dbReference type="GO" id="GO:0005886">
    <property type="term" value="C:plasma membrane"/>
    <property type="evidence" value="ECO:0007669"/>
    <property type="project" value="UniProtKB-SubCell"/>
</dbReference>
<evidence type="ECO:0000256" key="5">
    <source>
        <dbReference type="ARBA" id="ARBA00023136"/>
    </source>
</evidence>
<evidence type="ECO:0000256" key="6">
    <source>
        <dbReference type="SAM" id="Phobius"/>
    </source>
</evidence>